<dbReference type="GO" id="GO:0002100">
    <property type="term" value="P:tRNA wobble adenosine to inosine editing"/>
    <property type="evidence" value="ECO:0007669"/>
    <property type="project" value="TreeGrafter"/>
</dbReference>
<evidence type="ECO:0000313" key="3">
    <source>
        <dbReference type="EMBL" id="KAF9737496.1"/>
    </source>
</evidence>
<dbReference type="InterPro" id="IPR016193">
    <property type="entry name" value="Cytidine_deaminase-like"/>
</dbReference>
<comment type="caution">
    <text evidence="3">The sequence shown here is derived from an EMBL/GenBank/DDBJ whole genome shotgun (WGS) entry which is preliminary data.</text>
</comment>
<feature type="domain" description="CMP/dCMP-type deaminase" evidence="2">
    <location>
        <begin position="45"/>
        <end position="171"/>
    </location>
</feature>
<dbReference type="EMBL" id="WJXW01000004">
    <property type="protein sequence ID" value="KAF9737496.1"/>
    <property type="molecule type" value="Genomic_DNA"/>
</dbReference>
<gene>
    <name evidence="3" type="ORF">PMIN01_05275</name>
</gene>
<evidence type="ECO:0000313" key="4">
    <source>
        <dbReference type="Proteomes" id="UP000756921"/>
    </source>
</evidence>
<name>A0A9P6GKU7_9PLEO</name>
<dbReference type="PANTHER" id="PTHR11079:SF203">
    <property type="entry name" value="CMP_DCMP-TYPE DEAMINASE DOMAIN-CONTAINING PROTEIN"/>
    <property type="match status" value="1"/>
</dbReference>
<sequence>MSVRSFLSIALVLPLALSHHHRIRSDSSTLAQAPLAINGIPPSTRAHWMRKANKALQDVHGEPCPFGAFGTAIVNHTVPGLGELVCIGANSNRRKGDPTLHAHMIRRVEGEIAAIQNCTAVLTSPSGPYNLSTSAALAAFSQLSLYTNAESCPMCASAIRWAGFKEYIYGTSIDTLVEKGWGQIRISSMEVFRESFDLGTATRLIGEVLTNETDVYFGWQYDLEAECPEGCRRVGSSCKAGGR</sequence>
<keyword evidence="4" id="KW-1185">Reference proteome</keyword>
<dbReference type="Proteomes" id="UP000756921">
    <property type="component" value="Unassembled WGS sequence"/>
</dbReference>
<accession>A0A9P6GKU7</accession>
<dbReference type="AlphaFoldDB" id="A0A9P6GKU7"/>
<dbReference type="OrthoDB" id="408702at2759"/>
<feature type="signal peptide" evidence="1">
    <location>
        <begin position="1"/>
        <end position="18"/>
    </location>
</feature>
<reference evidence="3" key="1">
    <citation type="journal article" date="2020" name="Mol. Plant Microbe Interact.">
        <title>Genome Sequence of the Biocontrol Agent Coniothyrium minitans strain Conio (IMI 134523).</title>
        <authorList>
            <person name="Patel D."/>
            <person name="Shittu T.A."/>
            <person name="Baroncelli R."/>
            <person name="Muthumeenakshi S."/>
            <person name="Osborne T.H."/>
            <person name="Janganan T.K."/>
            <person name="Sreenivasaprasad S."/>
        </authorList>
    </citation>
    <scope>NUCLEOTIDE SEQUENCE</scope>
    <source>
        <strain evidence="3">Conio</strain>
    </source>
</reference>
<dbReference type="Pfam" id="PF00383">
    <property type="entry name" value="dCMP_cyt_deam_1"/>
    <property type="match status" value="1"/>
</dbReference>
<organism evidence="3 4">
    <name type="scientific">Paraphaeosphaeria minitans</name>
    <dbReference type="NCBI Taxonomy" id="565426"/>
    <lineage>
        <taxon>Eukaryota</taxon>
        <taxon>Fungi</taxon>
        <taxon>Dikarya</taxon>
        <taxon>Ascomycota</taxon>
        <taxon>Pezizomycotina</taxon>
        <taxon>Dothideomycetes</taxon>
        <taxon>Pleosporomycetidae</taxon>
        <taxon>Pleosporales</taxon>
        <taxon>Massarineae</taxon>
        <taxon>Didymosphaeriaceae</taxon>
        <taxon>Paraphaeosphaeria</taxon>
    </lineage>
</organism>
<dbReference type="InterPro" id="IPR002125">
    <property type="entry name" value="CMP_dCMP_dom"/>
</dbReference>
<keyword evidence="1" id="KW-0732">Signal</keyword>
<evidence type="ECO:0000256" key="1">
    <source>
        <dbReference type="SAM" id="SignalP"/>
    </source>
</evidence>
<dbReference type="PANTHER" id="PTHR11079">
    <property type="entry name" value="CYTOSINE DEAMINASE FAMILY MEMBER"/>
    <property type="match status" value="1"/>
</dbReference>
<dbReference type="Gene3D" id="3.40.140.10">
    <property type="entry name" value="Cytidine Deaminase, domain 2"/>
    <property type="match status" value="1"/>
</dbReference>
<dbReference type="SUPFAM" id="SSF53927">
    <property type="entry name" value="Cytidine deaminase-like"/>
    <property type="match status" value="1"/>
</dbReference>
<dbReference type="CDD" id="cd01285">
    <property type="entry name" value="nucleoside_deaminase"/>
    <property type="match status" value="1"/>
</dbReference>
<feature type="chain" id="PRO_5040191432" evidence="1">
    <location>
        <begin position="19"/>
        <end position="243"/>
    </location>
</feature>
<protein>
    <submittedName>
        <fullName evidence="3">Cytidine and deoxycytidylate deaminase zinc-binding region</fullName>
    </submittedName>
</protein>
<dbReference type="GO" id="GO:0052717">
    <property type="term" value="F:tRNA-specific adenosine-34 deaminase activity"/>
    <property type="evidence" value="ECO:0007669"/>
    <property type="project" value="TreeGrafter"/>
</dbReference>
<proteinExistence type="predicted"/>
<evidence type="ECO:0000259" key="2">
    <source>
        <dbReference type="Pfam" id="PF00383"/>
    </source>
</evidence>